<dbReference type="FunFam" id="3.30.450.20:FF:000099">
    <property type="entry name" value="Sensory box sensor histidine kinase"/>
    <property type="match status" value="1"/>
</dbReference>
<dbReference type="InterPro" id="IPR029016">
    <property type="entry name" value="GAF-like_dom_sf"/>
</dbReference>
<dbReference type="SUPFAM" id="SSF55781">
    <property type="entry name" value="GAF domain-like"/>
    <property type="match status" value="1"/>
</dbReference>
<evidence type="ECO:0000313" key="10">
    <source>
        <dbReference type="Proteomes" id="UP000019443"/>
    </source>
</evidence>
<dbReference type="InterPro" id="IPR003594">
    <property type="entry name" value="HATPase_dom"/>
</dbReference>
<keyword evidence="3" id="KW-0597">Phosphoprotein</keyword>
<dbReference type="PROSITE" id="PS50112">
    <property type="entry name" value="PAS"/>
    <property type="match status" value="1"/>
</dbReference>
<dbReference type="SUPFAM" id="SSF55874">
    <property type="entry name" value="ATPase domain of HSP90 chaperone/DNA topoisomerase II/histidine kinase"/>
    <property type="match status" value="1"/>
</dbReference>
<comment type="catalytic activity">
    <reaction evidence="1">
        <text>ATP + protein L-histidine = ADP + protein N-phospho-L-histidine.</text>
        <dbReference type="EC" id="2.7.13.3"/>
    </reaction>
</comment>
<keyword evidence="10" id="KW-1185">Reference proteome</keyword>
<evidence type="ECO:0000259" key="7">
    <source>
        <dbReference type="PROSITE" id="PS50112"/>
    </source>
</evidence>
<dbReference type="SUPFAM" id="SSF47384">
    <property type="entry name" value="Homodimeric domain of signal transducing histidine kinase"/>
    <property type="match status" value="1"/>
</dbReference>
<dbReference type="InterPro" id="IPR013655">
    <property type="entry name" value="PAS_fold_3"/>
</dbReference>
<dbReference type="SUPFAM" id="SSF55785">
    <property type="entry name" value="PYP-like sensor domain (PAS domain)"/>
    <property type="match status" value="2"/>
</dbReference>
<dbReference type="InterPro" id="IPR005467">
    <property type="entry name" value="His_kinase_dom"/>
</dbReference>
<dbReference type="Pfam" id="PF13185">
    <property type="entry name" value="GAF_2"/>
    <property type="match status" value="1"/>
</dbReference>
<dbReference type="PANTHER" id="PTHR43304">
    <property type="entry name" value="PHYTOCHROME-LIKE PROTEIN CPH1"/>
    <property type="match status" value="1"/>
</dbReference>
<evidence type="ECO:0000256" key="4">
    <source>
        <dbReference type="ARBA" id="ARBA00022679"/>
    </source>
</evidence>
<dbReference type="EMBL" id="HG916855">
    <property type="protein sequence ID" value="CDM62634.1"/>
    <property type="molecule type" value="Genomic_DNA"/>
</dbReference>
<dbReference type="HOGENOM" id="CLU_404325_0_0_5"/>
<dbReference type="InterPro" id="IPR052162">
    <property type="entry name" value="Sensor_kinase/Photoreceptor"/>
</dbReference>
<dbReference type="InterPro" id="IPR035965">
    <property type="entry name" value="PAS-like_dom_sf"/>
</dbReference>
<dbReference type="SMART" id="SM00065">
    <property type="entry name" value="GAF"/>
    <property type="match status" value="1"/>
</dbReference>
<dbReference type="EC" id="2.7.13.3" evidence="2"/>
<dbReference type="InterPro" id="IPR003661">
    <property type="entry name" value="HisK_dim/P_dom"/>
</dbReference>
<evidence type="ECO:0000256" key="5">
    <source>
        <dbReference type="ARBA" id="ARBA00022777"/>
    </source>
</evidence>
<dbReference type="InterPro" id="IPR001610">
    <property type="entry name" value="PAC"/>
</dbReference>
<keyword evidence="4" id="KW-0808">Transferase</keyword>
<feature type="domain" description="Histidine kinase" evidence="6">
    <location>
        <begin position="459"/>
        <end position="675"/>
    </location>
</feature>
<evidence type="ECO:0000259" key="8">
    <source>
        <dbReference type="PROSITE" id="PS50113"/>
    </source>
</evidence>
<dbReference type="PROSITE" id="PS50109">
    <property type="entry name" value="HIS_KIN"/>
    <property type="match status" value="1"/>
</dbReference>
<dbReference type="PANTHER" id="PTHR43304:SF1">
    <property type="entry name" value="PAC DOMAIN-CONTAINING PROTEIN"/>
    <property type="match status" value="1"/>
</dbReference>
<evidence type="ECO:0000313" key="9">
    <source>
        <dbReference type="EMBL" id="CDM62634.1"/>
    </source>
</evidence>
<sequence>MREDAAADDRAPAERTLTNAERDLQLMIDSIPALAWSALPDGTVDFFNSHYLDYVGLSPVQMRDRQWKSVVHPDDLEVVDAAWKSLSAAQSDGEIEARLLRHDGQYRWFSFRTNPLLDNSGAVVRWYGINIDIEDRKCATRLLAGERRLLEMIAWGRPLRDVLEALCKVVEEAAPECYCDIHAIDLTKSLIEYSVAPSLPHSYTDPIAGTPLDGTKLPCGIAVSQKAQVIAEDMESDPRWYHSPVRIHVLRHGLRAVWSTPICSKDGVVLGTLCIVQRQSSRPSGHHQDVISRATNIASIAIERLRAEDELRRREHYLKAGERTSLTGSFTWDMNTDKIEFSDQLRHIYELNDDADITADNVRKRIHPDDECVLNEQIAQIRRGCTDIEFEVRLVMPDGRIKFTHAFASVFQHPDGGLECIGAVQDVTRRRTAEDALANARAELTHVTRVMSLGALTAAIAHEVNQPLSGIVTNASTCLRMLAANPPDIEGARETARRSLRDGNRASEVITRLRGLVQKKDRAVEHVDLNELSREVLALAAPELQRRGIVAQSSFDIDLKPILGDRVQLLQVVLNLILNAADALVPVKERPRRIQLRTSQDVAGRVRLTVSDTGQGVEPTDIEKIFDAFYTTKPDGMGIGLSVSRSILERHNGRLFVDTHEGPGASFSFSIPIADTNDVG</sequence>
<dbReference type="InterPro" id="IPR036890">
    <property type="entry name" value="HATPase_C_sf"/>
</dbReference>
<dbReference type="Gene3D" id="3.30.450.20">
    <property type="entry name" value="PAS domain"/>
    <property type="match status" value="2"/>
</dbReference>
<dbReference type="SMART" id="SM00387">
    <property type="entry name" value="HATPase_c"/>
    <property type="match status" value="1"/>
</dbReference>
<dbReference type="PATRIC" id="fig|348824.6.peg.6980"/>
<dbReference type="Gene3D" id="3.30.565.10">
    <property type="entry name" value="Histidine kinase-like ATPase, C-terminal domain"/>
    <property type="match status" value="1"/>
</dbReference>
<dbReference type="SMART" id="SM00086">
    <property type="entry name" value="PAC"/>
    <property type="match status" value="2"/>
</dbReference>
<dbReference type="InterPro" id="IPR000700">
    <property type="entry name" value="PAS-assoc_C"/>
</dbReference>
<dbReference type="Proteomes" id="UP000019443">
    <property type="component" value="Plasmid pLPU83d"/>
</dbReference>
<dbReference type="KEGG" id="rhl:LPU83_pLPU83d_1264"/>
<name>W6RPD9_9HYPH</name>
<protein>
    <recommendedName>
        <fullName evidence="2">histidine kinase</fullName>
        <ecNumber evidence="2">2.7.13.3</ecNumber>
    </recommendedName>
</protein>
<dbReference type="PRINTS" id="PR00344">
    <property type="entry name" value="BCTRLSENSOR"/>
</dbReference>
<dbReference type="InterPro" id="IPR036097">
    <property type="entry name" value="HisK_dim/P_sf"/>
</dbReference>
<dbReference type="InterPro" id="IPR000014">
    <property type="entry name" value="PAS"/>
</dbReference>
<dbReference type="Gene3D" id="3.30.450.40">
    <property type="match status" value="1"/>
</dbReference>
<dbReference type="Pfam" id="PF02518">
    <property type="entry name" value="HATPase_c"/>
    <property type="match status" value="1"/>
</dbReference>
<dbReference type="Pfam" id="PF00512">
    <property type="entry name" value="HisKA"/>
    <property type="match status" value="1"/>
</dbReference>
<dbReference type="Gene3D" id="1.10.287.130">
    <property type="match status" value="1"/>
</dbReference>
<evidence type="ECO:0000256" key="2">
    <source>
        <dbReference type="ARBA" id="ARBA00012438"/>
    </source>
</evidence>
<feature type="domain" description="PAS" evidence="7">
    <location>
        <begin position="20"/>
        <end position="93"/>
    </location>
</feature>
<keyword evidence="5 9" id="KW-0418">Kinase</keyword>
<feature type="domain" description="PAC" evidence="8">
    <location>
        <begin position="388"/>
        <end position="439"/>
    </location>
</feature>
<dbReference type="SMART" id="SM00388">
    <property type="entry name" value="HisKA"/>
    <property type="match status" value="1"/>
</dbReference>
<dbReference type="CDD" id="cd00082">
    <property type="entry name" value="HisKA"/>
    <property type="match status" value="1"/>
</dbReference>
<accession>W6RPD9</accession>
<dbReference type="SMART" id="SM00091">
    <property type="entry name" value="PAS"/>
    <property type="match status" value="2"/>
</dbReference>
<reference evidence="9" key="1">
    <citation type="submission" date="2013-11" db="EMBL/GenBank/DDBJ databases">
        <title>Draft genome sequence of the broad-host-range Rhizobium sp. LPU83 strain, a member of the low-genetic diversity Oregon-like Rhizobium sp. group.</title>
        <authorList>
            <person name="Wibberg D."/>
            <person name="Puehler A."/>
            <person name="Schlueter A."/>
        </authorList>
    </citation>
    <scope>NUCLEOTIDE SEQUENCE [LARGE SCALE GENOMIC DNA]</scope>
    <source>
        <strain evidence="9">LPU83</strain>
        <plasmid evidence="9">pLPU83d</plasmid>
    </source>
</reference>
<dbReference type="CDD" id="cd00130">
    <property type="entry name" value="PAS"/>
    <property type="match status" value="1"/>
</dbReference>
<evidence type="ECO:0000256" key="3">
    <source>
        <dbReference type="ARBA" id="ARBA00022553"/>
    </source>
</evidence>
<feature type="domain" description="PAC" evidence="8">
    <location>
        <begin position="93"/>
        <end position="145"/>
    </location>
</feature>
<gene>
    <name evidence="9" type="ORF">LPU83_pLPU83d_1264</name>
</gene>
<dbReference type="PROSITE" id="PS50113">
    <property type="entry name" value="PAC"/>
    <property type="match status" value="2"/>
</dbReference>
<proteinExistence type="predicted"/>
<dbReference type="AlphaFoldDB" id="W6RPD9"/>
<evidence type="ECO:0000259" key="6">
    <source>
        <dbReference type="PROSITE" id="PS50109"/>
    </source>
</evidence>
<keyword evidence="9" id="KW-0614">Plasmid</keyword>
<dbReference type="InterPro" id="IPR003018">
    <property type="entry name" value="GAF"/>
</dbReference>
<evidence type="ECO:0000256" key="1">
    <source>
        <dbReference type="ARBA" id="ARBA00000085"/>
    </source>
</evidence>
<dbReference type="NCBIfam" id="TIGR00229">
    <property type="entry name" value="sensory_box"/>
    <property type="match status" value="1"/>
</dbReference>
<dbReference type="InterPro" id="IPR004358">
    <property type="entry name" value="Sig_transdc_His_kin-like_C"/>
</dbReference>
<dbReference type="GO" id="GO:0000155">
    <property type="term" value="F:phosphorelay sensor kinase activity"/>
    <property type="evidence" value="ECO:0007669"/>
    <property type="project" value="InterPro"/>
</dbReference>
<dbReference type="RefSeq" id="WP_024315937.1">
    <property type="nucleotide sequence ID" value="NZ_ATTO01000027.1"/>
</dbReference>
<dbReference type="Pfam" id="PF08447">
    <property type="entry name" value="PAS_3"/>
    <property type="match status" value="2"/>
</dbReference>
<organism evidence="9 10">
    <name type="scientific">Rhizobium favelukesii</name>
    <dbReference type="NCBI Taxonomy" id="348824"/>
    <lineage>
        <taxon>Bacteria</taxon>
        <taxon>Pseudomonadati</taxon>
        <taxon>Pseudomonadota</taxon>
        <taxon>Alphaproteobacteria</taxon>
        <taxon>Hyphomicrobiales</taxon>
        <taxon>Rhizobiaceae</taxon>
        <taxon>Rhizobium/Agrobacterium group</taxon>
        <taxon>Rhizobium</taxon>
    </lineage>
</organism>
<geneLocation type="plasmid" evidence="9 10">
    <name>pLPU83d</name>
</geneLocation>